<evidence type="ECO:0000313" key="2">
    <source>
        <dbReference type="Proteomes" id="UP000199820"/>
    </source>
</evidence>
<dbReference type="RefSeq" id="WP_074650562.1">
    <property type="nucleotide sequence ID" value="NZ_FOIL01000073.1"/>
</dbReference>
<organism evidence="1 2">
    <name type="scientific">[Clostridium] aminophilum</name>
    <dbReference type="NCBI Taxonomy" id="1526"/>
    <lineage>
        <taxon>Bacteria</taxon>
        <taxon>Bacillati</taxon>
        <taxon>Bacillota</taxon>
        <taxon>Clostridia</taxon>
        <taxon>Lachnospirales</taxon>
        <taxon>Lachnospiraceae</taxon>
    </lineage>
</organism>
<dbReference type="AlphaFoldDB" id="A0A1I0I9G0"/>
<protein>
    <submittedName>
        <fullName evidence="1">Uncharacterized protein</fullName>
    </submittedName>
</protein>
<accession>A0A1I0I9G0</accession>
<proteinExistence type="predicted"/>
<dbReference type="EMBL" id="FOIL01000073">
    <property type="protein sequence ID" value="SET93229.1"/>
    <property type="molecule type" value="Genomic_DNA"/>
</dbReference>
<reference evidence="1 2" key="1">
    <citation type="submission" date="2016-10" db="EMBL/GenBank/DDBJ databases">
        <authorList>
            <person name="de Groot N.N."/>
        </authorList>
    </citation>
    <scope>NUCLEOTIDE SEQUENCE [LARGE SCALE GENOMIC DNA]</scope>
    <source>
        <strain evidence="1 2">KH1P1</strain>
    </source>
</reference>
<dbReference type="Proteomes" id="UP000199820">
    <property type="component" value="Unassembled WGS sequence"/>
</dbReference>
<name>A0A1I0I9G0_9FIRM</name>
<keyword evidence="2" id="KW-1185">Reference proteome</keyword>
<sequence>MNQIYMPNSYKGTISAINSLICKGNRALGKPNESGIIQTIIFVDEIVELHETVAMKLGEMRGKVMQLKNNHSKKLGEYEMAIEKLTALEEELADKLKKIGKGNF</sequence>
<evidence type="ECO:0000313" key="1">
    <source>
        <dbReference type="EMBL" id="SET93229.1"/>
    </source>
</evidence>
<gene>
    <name evidence="1" type="ORF">SAMN04487771_10735</name>
</gene>